<keyword evidence="5" id="KW-1185">Reference proteome</keyword>
<sequence>MFQSFFRKARTTLVLAAALLASQGPVQAEDQAGDFDYYVLSLSWSPSYCAAKGRDADPTQCRAAKPFGFIVHGLWPQYERGWPDFCRTGVAGPTRSQVDAVLDIMPSRGLINHEWRKHGTCSGLSAGEYLDTLRAAFEKIRIPPALKNSNKTYLAAPETVEKAFRLANPGLNDAAMAVTCSRGEIDEVRICLTKDLKFRTCKAVDRAGCRSSKIKIPPPVR</sequence>
<dbReference type="PANTHER" id="PTHR11240:SF22">
    <property type="entry name" value="RIBONUCLEASE T2"/>
    <property type="match status" value="1"/>
</dbReference>
<dbReference type="InterPro" id="IPR039378">
    <property type="entry name" value="RNase_T2_prok"/>
</dbReference>
<evidence type="ECO:0000256" key="2">
    <source>
        <dbReference type="RuleBase" id="RU004328"/>
    </source>
</evidence>
<evidence type="ECO:0000256" key="1">
    <source>
        <dbReference type="ARBA" id="ARBA00007469"/>
    </source>
</evidence>
<dbReference type="AlphaFoldDB" id="A0A1M7HKK5"/>
<dbReference type="STRING" id="735517.SAMN05444272_2254"/>
<evidence type="ECO:0000256" key="3">
    <source>
        <dbReference type="SAM" id="SignalP"/>
    </source>
</evidence>
<evidence type="ECO:0000313" key="5">
    <source>
        <dbReference type="Proteomes" id="UP000186002"/>
    </source>
</evidence>
<gene>
    <name evidence="4" type="ORF">SAMN05444272_2254</name>
</gene>
<comment type="similarity">
    <text evidence="1 2">Belongs to the RNase T2 family.</text>
</comment>
<reference evidence="4 5" key="1">
    <citation type="submission" date="2016-11" db="EMBL/GenBank/DDBJ databases">
        <authorList>
            <person name="Jaros S."/>
            <person name="Januszkiewicz K."/>
            <person name="Wedrychowicz H."/>
        </authorList>
    </citation>
    <scope>NUCLEOTIDE SEQUENCE [LARGE SCALE GENOMIC DNA]</scope>
    <source>
        <strain evidence="4 5">DSM 22153</strain>
    </source>
</reference>
<feature type="signal peptide" evidence="3">
    <location>
        <begin position="1"/>
        <end position="28"/>
    </location>
</feature>
<dbReference type="PANTHER" id="PTHR11240">
    <property type="entry name" value="RIBONUCLEASE T2"/>
    <property type="match status" value="1"/>
</dbReference>
<feature type="chain" id="PRO_5012387344" evidence="3">
    <location>
        <begin position="29"/>
        <end position="221"/>
    </location>
</feature>
<dbReference type="OrthoDB" id="4720638at2"/>
<dbReference type="InterPro" id="IPR001568">
    <property type="entry name" value="RNase_T2-like"/>
</dbReference>
<dbReference type="PROSITE" id="PS00531">
    <property type="entry name" value="RNASE_T2_2"/>
    <property type="match status" value="1"/>
</dbReference>
<dbReference type="CDD" id="cd01062">
    <property type="entry name" value="RNase_T2_prok"/>
    <property type="match status" value="1"/>
</dbReference>
<dbReference type="EMBL" id="FRBW01000002">
    <property type="protein sequence ID" value="SHM28980.1"/>
    <property type="molecule type" value="Genomic_DNA"/>
</dbReference>
<dbReference type="Pfam" id="PF00445">
    <property type="entry name" value="Ribonuclease_T2"/>
    <property type="match status" value="1"/>
</dbReference>
<dbReference type="SUPFAM" id="SSF55895">
    <property type="entry name" value="Ribonuclease Rh-like"/>
    <property type="match status" value="1"/>
</dbReference>
<accession>A0A1M7HKK5</accession>
<dbReference type="InterPro" id="IPR018188">
    <property type="entry name" value="RNase_T2_His_AS_1"/>
</dbReference>
<keyword evidence="3" id="KW-0732">Signal</keyword>
<dbReference type="Proteomes" id="UP000186002">
    <property type="component" value="Unassembled WGS sequence"/>
</dbReference>
<dbReference type="InterPro" id="IPR033130">
    <property type="entry name" value="RNase_T2_His_AS_2"/>
</dbReference>
<dbReference type="GO" id="GO:0003723">
    <property type="term" value="F:RNA binding"/>
    <property type="evidence" value="ECO:0007669"/>
    <property type="project" value="InterPro"/>
</dbReference>
<dbReference type="PROSITE" id="PS00530">
    <property type="entry name" value="RNASE_T2_1"/>
    <property type="match status" value="1"/>
</dbReference>
<dbReference type="Gene3D" id="3.90.730.10">
    <property type="entry name" value="Ribonuclease T2-like"/>
    <property type="match status" value="1"/>
</dbReference>
<protein>
    <submittedName>
        <fullName evidence="4">Ribonuclease T2</fullName>
    </submittedName>
</protein>
<organism evidence="4 5">
    <name type="scientific">Roseibium suaedae</name>
    <dbReference type="NCBI Taxonomy" id="735517"/>
    <lineage>
        <taxon>Bacteria</taxon>
        <taxon>Pseudomonadati</taxon>
        <taxon>Pseudomonadota</taxon>
        <taxon>Alphaproteobacteria</taxon>
        <taxon>Hyphomicrobiales</taxon>
        <taxon>Stappiaceae</taxon>
        <taxon>Roseibium</taxon>
    </lineage>
</organism>
<evidence type="ECO:0000313" key="4">
    <source>
        <dbReference type="EMBL" id="SHM28980.1"/>
    </source>
</evidence>
<dbReference type="InterPro" id="IPR036430">
    <property type="entry name" value="RNase_T2-like_sf"/>
</dbReference>
<dbReference type="GO" id="GO:0006401">
    <property type="term" value="P:RNA catabolic process"/>
    <property type="evidence" value="ECO:0007669"/>
    <property type="project" value="TreeGrafter"/>
</dbReference>
<dbReference type="GO" id="GO:0033897">
    <property type="term" value="F:ribonuclease T2 activity"/>
    <property type="evidence" value="ECO:0007669"/>
    <property type="project" value="InterPro"/>
</dbReference>
<proteinExistence type="inferred from homology"/>
<dbReference type="RefSeq" id="WP_073013086.1">
    <property type="nucleotide sequence ID" value="NZ_FRBW01000002.1"/>
</dbReference>
<name>A0A1M7HKK5_9HYPH</name>